<dbReference type="EMBL" id="CCND01000017">
    <property type="protein sequence ID" value="CDX58560.1"/>
    <property type="molecule type" value="Genomic_DNA"/>
</dbReference>
<sequence>MIRRVNSGNVERRLPFVASMRSLPMRALQASGDSGGLQHLLDLVDEIAQVEGLRQHLGVLGRLGIGIERDRGKAGDEHNLEVGIDLGGAAGKLDAVHLRHDDVGQKQRERFLAQPLIGARAIVEIAYLVAGAFQRLDEEAAHIVIVFRQQNACHHIPSESPAPSLPPGKAVNHPVYEVEPVNIK</sequence>
<protein>
    <submittedName>
        <fullName evidence="1">Uncharacterized protein</fullName>
    </submittedName>
</protein>
<dbReference type="AntiFam" id="ANF00160">
    <property type="entry name" value="Shadow ORF (opposite NIK1)"/>
</dbReference>
<proteinExistence type="predicted"/>
<accession>A0A0K2W0I8</accession>
<evidence type="ECO:0000313" key="1">
    <source>
        <dbReference type="EMBL" id="CDX58560.1"/>
    </source>
</evidence>
<reference evidence="2" key="1">
    <citation type="submission" date="2014-08" db="EMBL/GenBank/DDBJ databases">
        <authorList>
            <person name="Edwards T."/>
        </authorList>
    </citation>
    <scope>NUCLEOTIDE SEQUENCE [LARGE SCALE GENOMIC DNA]</scope>
</reference>
<gene>
    <name evidence="1" type="ORF">MPL1032_240158</name>
</gene>
<organism evidence="1 2">
    <name type="scientific">Mesorhizobium plurifarium</name>
    <dbReference type="NCBI Taxonomy" id="69974"/>
    <lineage>
        <taxon>Bacteria</taxon>
        <taxon>Pseudomonadati</taxon>
        <taxon>Pseudomonadota</taxon>
        <taxon>Alphaproteobacteria</taxon>
        <taxon>Hyphomicrobiales</taxon>
        <taxon>Phyllobacteriaceae</taxon>
        <taxon>Mesorhizobium</taxon>
    </lineage>
</organism>
<name>A0A0K2W0I8_MESPL</name>
<dbReference type="AlphaFoldDB" id="A0A0K2W0I8"/>
<dbReference type="Proteomes" id="UP000182888">
    <property type="component" value="Unassembled WGS sequence"/>
</dbReference>
<evidence type="ECO:0000313" key="2">
    <source>
        <dbReference type="Proteomes" id="UP000182888"/>
    </source>
</evidence>